<dbReference type="EC" id="2.7.11.1" evidence="5"/>
<keyword evidence="10" id="KW-0732">Signal</keyword>
<dbReference type="FunFam" id="1.10.510.10:FF:000626">
    <property type="entry name" value="probable L-type lectin-domain containing receptor kinase S.5"/>
    <property type="match status" value="1"/>
</dbReference>
<evidence type="ECO:0000259" key="21">
    <source>
        <dbReference type="PROSITE" id="PS50011"/>
    </source>
</evidence>
<evidence type="ECO:0000256" key="2">
    <source>
        <dbReference type="ARBA" id="ARBA00007606"/>
    </source>
</evidence>
<evidence type="ECO:0000256" key="6">
    <source>
        <dbReference type="ARBA" id="ARBA00022475"/>
    </source>
</evidence>
<dbReference type="OrthoDB" id="1913956at2759"/>
<dbReference type="InterPro" id="IPR011009">
    <property type="entry name" value="Kinase-like_dom_sf"/>
</dbReference>
<evidence type="ECO:0000256" key="11">
    <source>
        <dbReference type="ARBA" id="ARBA00022734"/>
    </source>
</evidence>
<feature type="non-terminal residue" evidence="22">
    <location>
        <position position="1"/>
    </location>
</feature>
<keyword evidence="12 19" id="KW-0547">Nucleotide-binding</keyword>
<evidence type="ECO:0000256" key="8">
    <source>
        <dbReference type="ARBA" id="ARBA00022679"/>
    </source>
</evidence>
<dbReference type="PROSITE" id="PS00307">
    <property type="entry name" value="LECTIN_LEGUME_BETA"/>
    <property type="match status" value="1"/>
</dbReference>
<dbReference type="InterPro" id="IPR000719">
    <property type="entry name" value="Prot_kinase_dom"/>
</dbReference>
<dbReference type="GO" id="GO:0005886">
    <property type="term" value="C:plasma membrane"/>
    <property type="evidence" value="ECO:0007669"/>
    <property type="project" value="UniProtKB-SubCell"/>
</dbReference>
<keyword evidence="14 19" id="KW-0067">ATP-binding</keyword>
<feature type="binding site" evidence="19">
    <location>
        <position position="374"/>
    </location>
    <ligand>
        <name>ATP</name>
        <dbReference type="ChEBI" id="CHEBI:30616"/>
    </ligand>
</feature>
<keyword evidence="7" id="KW-0723">Serine/threonine-protein kinase</keyword>
<evidence type="ECO:0000256" key="3">
    <source>
        <dbReference type="ARBA" id="ARBA00008536"/>
    </source>
</evidence>
<gene>
    <name evidence="22" type="primary">LECRKS5</name>
    <name evidence="22" type="ORF">CR513_27744</name>
</gene>
<dbReference type="PROSITE" id="PS50011">
    <property type="entry name" value="PROTEIN_KINASE_DOM"/>
    <property type="match status" value="1"/>
</dbReference>
<evidence type="ECO:0000313" key="22">
    <source>
        <dbReference type="EMBL" id="RDX90389.1"/>
    </source>
</evidence>
<dbReference type="GO" id="GO:0030246">
    <property type="term" value="F:carbohydrate binding"/>
    <property type="evidence" value="ECO:0007669"/>
    <property type="project" value="UniProtKB-KW"/>
</dbReference>
<comment type="caution">
    <text evidence="22">The sequence shown here is derived from an EMBL/GenBank/DDBJ whole genome shotgun (WGS) entry which is preliminary data.</text>
</comment>
<evidence type="ECO:0000256" key="9">
    <source>
        <dbReference type="ARBA" id="ARBA00022692"/>
    </source>
</evidence>
<keyword evidence="11" id="KW-0430">Lectin</keyword>
<dbReference type="InterPro" id="IPR013320">
    <property type="entry name" value="ConA-like_dom_sf"/>
</dbReference>
<dbReference type="Gene3D" id="2.60.120.200">
    <property type="match status" value="1"/>
</dbReference>
<dbReference type="PROSITE" id="PS00107">
    <property type="entry name" value="PROTEIN_KINASE_ATP"/>
    <property type="match status" value="1"/>
</dbReference>
<evidence type="ECO:0000256" key="1">
    <source>
        <dbReference type="ARBA" id="ARBA00004251"/>
    </source>
</evidence>
<dbReference type="InterPro" id="IPR017441">
    <property type="entry name" value="Protein_kinase_ATP_BS"/>
</dbReference>
<keyword evidence="16 20" id="KW-0472">Membrane</keyword>
<dbReference type="STRING" id="157652.A0A371GIL1"/>
<evidence type="ECO:0000256" key="12">
    <source>
        <dbReference type="ARBA" id="ARBA00022741"/>
    </source>
</evidence>
<feature type="domain" description="Protein kinase" evidence="21">
    <location>
        <begin position="347"/>
        <end position="629"/>
    </location>
</feature>
<keyword evidence="23" id="KW-1185">Reference proteome</keyword>
<evidence type="ECO:0000313" key="23">
    <source>
        <dbReference type="Proteomes" id="UP000257109"/>
    </source>
</evidence>
<keyword evidence="18" id="KW-0325">Glycoprotein</keyword>
<name>A0A371GIL1_MUCPR</name>
<evidence type="ECO:0000256" key="13">
    <source>
        <dbReference type="ARBA" id="ARBA00022777"/>
    </source>
</evidence>
<dbReference type="InterPro" id="IPR008271">
    <property type="entry name" value="Ser/Thr_kinase_AS"/>
</dbReference>
<dbReference type="FunFam" id="3.30.200.20:FF:000178">
    <property type="entry name" value="serine/threonine-protein kinase PBS1-like"/>
    <property type="match status" value="1"/>
</dbReference>
<comment type="similarity">
    <text evidence="3">In the N-terminal section; belongs to the leguminous lectin family.</text>
</comment>
<comment type="similarity">
    <text evidence="4">In the C-terminal section; belongs to the protein kinase superfamily. Ser/Thr protein kinase family.</text>
</comment>
<keyword evidence="13 22" id="KW-0418">Kinase</keyword>
<evidence type="ECO:0000256" key="4">
    <source>
        <dbReference type="ARBA" id="ARBA00010217"/>
    </source>
</evidence>
<dbReference type="Pfam" id="PF00069">
    <property type="entry name" value="Pkinase"/>
    <property type="match status" value="1"/>
</dbReference>
<keyword evidence="9 20" id="KW-0812">Transmembrane</keyword>
<dbReference type="EMBL" id="QJKJ01005409">
    <property type="protein sequence ID" value="RDX90389.1"/>
    <property type="molecule type" value="Genomic_DNA"/>
</dbReference>
<keyword evidence="8" id="KW-0808">Transferase</keyword>
<evidence type="ECO:0000256" key="15">
    <source>
        <dbReference type="ARBA" id="ARBA00022989"/>
    </source>
</evidence>
<protein>
    <recommendedName>
        <fullName evidence="5">non-specific serine/threonine protein kinase</fullName>
        <ecNumber evidence="5">2.7.11.1</ecNumber>
    </recommendedName>
</protein>
<sequence>MSMLYLHIFNSFAQFFVKLLIAASLLSGSVVHVRCLNFSYPTFYYENITDFNMSTNSIIHKGTIEVPIEASSGSKISNSNLSSRVFYSEQLKLWDSQRGMKTSFNSTFVFNVHPLTSPGGEGFAFIVAANTSLPRNSAGQWLGIVNSTSIGVSNIVAVEFDTRKSYPDDIDDNHVGVDVKSIYSIKQESLGPHGVNLSSATDLVATVYFDAEDGKMSIFVSKSDLKLRKEVLVVDLDLSKLLPEDAFVGFSGSTGVYTQVNTIRSWYFSSWEYIEKNPINLTWLWILIPIIVVGGACGLASVWYCRNKHRKEQELEEDLNIELEIKSSSNAPHKFQLKELVSATRNFHSSNKLGKGGFGMVYRGTLKGKDIAVKRISKNSRHGKQDFIAEITTIGNLNHKNLVKLIGWCYEKGEILLVYELMQNGSLDRFIFSTCGGDTTLSWERRLSVICGVSKALDYLHNGCDKRVLHRDIKPSNVMLDSEFNARLGDFGLARTIHLNEKSHHSTREIAGTPGYMAPESFHTRRASVETDVYAFGILMLEVVCGGRKAEHKQDLRCCNSIVDLVWELHGRGNITDAVDLRLNGDFDKAQAKCLLELGLACCHPNPYERPSMKTVLQVLTGEASPPFVAFEKPAFTWPTTAPVLNQQLNFQATISQNEPITELIIF</sequence>
<keyword evidence="17 22" id="KW-0675">Receptor</keyword>
<organism evidence="22 23">
    <name type="scientific">Mucuna pruriens</name>
    <name type="common">Velvet bean</name>
    <name type="synonym">Dolichos pruriens</name>
    <dbReference type="NCBI Taxonomy" id="157652"/>
    <lineage>
        <taxon>Eukaryota</taxon>
        <taxon>Viridiplantae</taxon>
        <taxon>Streptophyta</taxon>
        <taxon>Embryophyta</taxon>
        <taxon>Tracheophyta</taxon>
        <taxon>Spermatophyta</taxon>
        <taxon>Magnoliopsida</taxon>
        <taxon>eudicotyledons</taxon>
        <taxon>Gunneridae</taxon>
        <taxon>Pentapetalae</taxon>
        <taxon>rosids</taxon>
        <taxon>fabids</taxon>
        <taxon>Fabales</taxon>
        <taxon>Fabaceae</taxon>
        <taxon>Papilionoideae</taxon>
        <taxon>50 kb inversion clade</taxon>
        <taxon>NPAAA clade</taxon>
        <taxon>indigoferoid/millettioid clade</taxon>
        <taxon>Phaseoleae</taxon>
        <taxon>Mucuna</taxon>
    </lineage>
</organism>
<evidence type="ECO:0000256" key="14">
    <source>
        <dbReference type="ARBA" id="ARBA00022840"/>
    </source>
</evidence>
<keyword evidence="15 20" id="KW-1133">Transmembrane helix</keyword>
<feature type="transmembrane region" description="Helical" evidence="20">
    <location>
        <begin position="283"/>
        <end position="305"/>
    </location>
</feature>
<dbReference type="GO" id="GO:0004674">
    <property type="term" value="F:protein serine/threonine kinase activity"/>
    <property type="evidence" value="ECO:0007669"/>
    <property type="project" value="UniProtKB-KW"/>
</dbReference>
<proteinExistence type="inferred from homology"/>
<dbReference type="SMART" id="SM00220">
    <property type="entry name" value="S_TKc"/>
    <property type="match status" value="1"/>
</dbReference>
<dbReference type="SUPFAM" id="SSF56112">
    <property type="entry name" value="Protein kinase-like (PK-like)"/>
    <property type="match status" value="1"/>
</dbReference>
<evidence type="ECO:0000256" key="19">
    <source>
        <dbReference type="PROSITE-ProRule" id="PRU10141"/>
    </source>
</evidence>
<dbReference type="CDD" id="cd06899">
    <property type="entry name" value="lectin_legume_LecRK_Arcelin_ConA"/>
    <property type="match status" value="1"/>
</dbReference>
<evidence type="ECO:0000256" key="17">
    <source>
        <dbReference type="ARBA" id="ARBA00023170"/>
    </source>
</evidence>
<dbReference type="PANTHER" id="PTHR27007">
    <property type="match status" value="1"/>
</dbReference>
<dbReference type="SUPFAM" id="SSF49899">
    <property type="entry name" value="Concanavalin A-like lectins/glucanases"/>
    <property type="match status" value="1"/>
</dbReference>
<dbReference type="Gene3D" id="3.30.200.20">
    <property type="entry name" value="Phosphorylase Kinase, domain 1"/>
    <property type="match status" value="1"/>
</dbReference>
<dbReference type="Proteomes" id="UP000257109">
    <property type="component" value="Unassembled WGS sequence"/>
</dbReference>
<evidence type="ECO:0000256" key="10">
    <source>
        <dbReference type="ARBA" id="ARBA00022729"/>
    </source>
</evidence>
<dbReference type="PROSITE" id="PS00108">
    <property type="entry name" value="PROTEIN_KINASE_ST"/>
    <property type="match status" value="1"/>
</dbReference>
<dbReference type="InterPro" id="IPR050528">
    <property type="entry name" value="L-type_Lectin-RKs"/>
</dbReference>
<evidence type="ECO:0000256" key="7">
    <source>
        <dbReference type="ARBA" id="ARBA00022527"/>
    </source>
</evidence>
<comment type="similarity">
    <text evidence="2">Belongs to the leguminous lectin family.</text>
</comment>
<evidence type="ECO:0000256" key="5">
    <source>
        <dbReference type="ARBA" id="ARBA00012513"/>
    </source>
</evidence>
<evidence type="ECO:0000256" key="18">
    <source>
        <dbReference type="ARBA" id="ARBA00023180"/>
    </source>
</evidence>
<dbReference type="CDD" id="cd14066">
    <property type="entry name" value="STKc_IRAK"/>
    <property type="match status" value="1"/>
</dbReference>
<evidence type="ECO:0000256" key="16">
    <source>
        <dbReference type="ARBA" id="ARBA00023136"/>
    </source>
</evidence>
<dbReference type="Pfam" id="PF00139">
    <property type="entry name" value="Lectin_legB"/>
    <property type="match status" value="1"/>
</dbReference>
<dbReference type="Gene3D" id="1.10.510.10">
    <property type="entry name" value="Transferase(Phosphotransferase) domain 1"/>
    <property type="match status" value="1"/>
</dbReference>
<dbReference type="AlphaFoldDB" id="A0A371GIL1"/>
<reference evidence="22" key="1">
    <citation type="submission" date="2018-05" db="EMBL/GenBank/DDBJ databases">
        <title>Draft genome of Mucuna pruriens seed.</title>
        <authorList>
            <person name="Nnadi N.E."/>
            <person name="Vos R."/>
            <person name="Hasami M.H."/>
            <person name="Devisetty U.K."/>
            <person name="Aguiy J.C."/>
        </authorList>
    </citation>
    <scope>NUCLEOTIDE SEQUENCE [LARGE SCALE GENOMIC DNA]</scope>
    <source>
        <strain evidence="22">JCA_2017</strain>
    </source>
</reference>
<dbReference type="InterPro" id="IPR019825">
    <property type="entry name" value="Lectin_legB_Mn/Ca_BS"/>
</dbReference>
<accession>A0A371GIL1</accession>
<dbReference type="GO" id="GO:0005524">
    <property type="term" value="F:ATP binding"/>
    <property type="evidence" value="ECO:0007669"/>
    <property type="project" value="UniProtKB-UniRule"/>
</dbReference>
<evidence type="ECO:0000256" key="20">
    <source>
        <dbReference type="SAM" id="Phobius"/>
    </source>
</evidence>
<keyword evidence="6" id="KW-1003">Cell membrane</keyword>
<comment type="subcellular location">
    <subcellularLocation>
        <location evidence="1">Cell membrane</location>
        <topology evidence="1">Single-pass type I membrane protein</topology>
    </subcellularLocation>
</comment>
<dbReference type="InterPro" id="IPR001220">
    <property type="entry name" value="Legume_lectin_dom"/>
</dbReference>